<keyword evidence="3" id="KW-1185">Reference proteome</keyword>
<accession>A0A8J3RIK1</accession>
<dbReference type="Proteomes" id="UP000610966">
    <property type="component" value="Unassembled WGS sequence"/>
</dbReference>
<feature type="region of interest" description="Disordered" evidence="1">
    <location>
        <begin position="1"/>
        <end position="21"/>
    </location>
</feature>
<evidence type="ECO:0000313" key="2">
    <source>
        <dbReference type="EMBL" id="GIH73003.1"/>
    </source>
</evidence>
<organism evidence="2 3">
    <name type="scientific">Sphaerimonospora thailandensis</name>
    <dbReference type="NCBI Taxonomy" id="795644"/>
    <lineage>
        <taxon>Bacteria</taxon>
        <taxon>Bacillati</taxon>
        <taxon>Actinomycetota</taxon>
        <taxon>Actinomycetes</taxon>
        <taxon>Streptosporangiales</taxon>
        <taxon>Streptosporangiaceae</taxon>
        <taxon>Sphaerimonospora</taxon>
    </lineage>
</organism>
<comment type="caution">
    <text evidence="2">The sequence shown here is derived from an EMBL/GenBank/DDBJ whole genome shotgun (WGS) entry which is preliminary data.</text>
</comment>
<proteinExistence type="predicted"/>
<dbReference type="EMBL" id="BOOG01000068">
    <property type="protein sequence ID" value="GIH73003.1"/>
    <property type="molecule type" value="Genomic_DNA"/>
</dbReference>
<evidence type="ECO:0000256" key="1">
    <source>
        <dbReference type="SAM" id="MobiDB-lite"/>
    </source>
</evidence>
<dbReference type="AlphaFoldDB" id="A0A8J3RIK1"/>
<name>A0A8J3RIK1_9ACTN</name>
<protein>
    <submittedName>
        <fullName evidence="2">Uncharacterized protein</fullName>
    </submittedName>
</protein>
<gene>
    <name evidence="2" type="ORF">Mth01_52560</name>
</gene>
<reference evidence="2" key="1">
    <citation type="submission" date="2021-01" db="EMBL/GenBank/DDBJ databases">
        <title>Whole genome shotgun sequence of Sphaerimonospora thailandensis NBRC 107569.</title>
        <authorList>
            <person name="Komaki H."/>
            <person name="Tamura T."/>
        </authorList>
    </citation>
    <scope>NUCLEOTIDE SEQUENCE</scope>
    <source>
        <strain evidence="2">NBRC 107569</strain>
    </source>
</reference>
<evidence type="ECO:0000313" key="3">
    <source>
        <dbReference type="Proteomes" id="UP000610966"/>
    </source>
</evidence>
<sequence>MRGVTAPVSGPIADDPEASRHWRERLAMTAKDYAREADERDADRQRGDVI</sequence>